<dbReference type="InterPro" id="IPR012447">
    <property type="entry name" value="DUF1651"/>
</dbReference>
<sequence>MTSGVANVRTNFYRGSLIDPPTGWLFNQKSGLLIFFESYKKSVSNNLKVYTHLFFANELGEPAQIKNSRIHSIECACETWNELISGGWQIVTNKFQ</sequence>
<dbReference type="STRING" id="59925.EU91_0716"/>
<gene>
    <name evidence="1" type="ORF">EU91_0716</name>
</gene>
<dbReference type="EMBL" id="JNAH01000004">
    <property type="protein sequence ID" value="KGF87684.1"/>
    <property type="molecule type" value="Genomic_DNA"/>
</dbReference>
<dbReference type="OrthoDB" id="540509at2"/>
<organism evidence="1 2">
    <name type="scientific">Prochlorococcus marinus str. GP2</name>
    <dbReference type="NCBI Taxonomy" id="59925"/>
    <lineage>
        <taxon>Bacteria</taxon>
        <taxon>Bacillati</taxon>
        <taxon>Cyanobacteriota</taxon>
        <taxon>Cyanophyceae</taxon>
        <taxon>Synechococcales</taxon>
        <taxon>Prochlorococcaceae</taxon>
        <taxon>Prochlorococcus</taxon>
    </lineage>
</organism>
<evidence type="ECO:0000313" key="2">
    <source>
        <dbReference type="Proteomes" id="UP000030598"/>
    </source>
</evidence>
<protein>
    <submittedName>
        <fullName evidence="1">Uncharacterized protein</fullName>
    </submittedName>
</protein>
<dbReference type="AlphaFoldDB" id="A0A0A1ZHJ9"/>
<accession>A0A0A1ZHJ9</accession>
<dbReference type="eggNOG" id="ENOG5032GTB">
    <property type="taxonomic scope" value="Bacteria"/>
</dbReference>
<dbReference type="Proteomes" id="UP000030598">
    <property type="component" value="Unassembled WGS sequence"/>
</dbReference>
<dbReference type="Pfam" id="PF07864">
    <property type="entry name" value="DUF1651"/>
    <property type="match status" value="1"/>
</dbReference>
<proteinExistence type="predicted"/>
<reference evidence="2" key="1">
    <citation type="journal article" date="2014" name="Sci. Data">
        <title>Genomes of diverse isolates of the marine cyanobacterium Prochlorococcus.</title>
        <authorList>
            <person name="Biller S."/>
            <person name="Berube P."/>
            <person name="Thompson J."/>
            <person name="Kelly L."/>
            <person name="Roggensack S."/>
            <person name="Awad L."/>
            <person name="Roache-Johnson K."/>
            <person name="Ding H."/>
            <person name="Giovannoni S.J."/>
            <person name="Moore L.R."/>
            <person name="Chisholm S.W."/>
        </authorList>
    </citation>
    <scope>NUCLEOTIDE SEQUENCE [LARGE SCALE GENOMIC DNA]</scope>
    <source>
        <strain evidence="2">GP2</strain>
    </source>
</reference>
<dbReference type="RefSeq" id="WP_032524245.1">
    <property type="nucleotide sequence ID" value="NZ_CP138934.1"/>
</dbReference>
<name>A0A0A1ZHJ9_PROMR</name>
<comment type="caution">
    <text evidence="1">The sequence shown here is derived from an EMBL/GenBank/DDBJ whole genome shotgun (WGS) entry which is preliminary data.</text>
</comment>
<evidence type="ECO:0000313" key="1">
    <source>
        <dbReference type="EMBL" id="KGF87684.1"/>
    </source>
</evidence>